<dbReference type="InterPro" id="IPR050336">
    <property type="entry name" value="Chromosome_partition/occlusion"/>
</dbReference>
<evidence type="ECO:0000259" key="1">
    <source>
        <dbReference type="SMART" id="SM00470"/>
    </source>
</evidence>
<dbReference type="InterPro" id="IPR036086">
    <property type="entry name" value="ParB/Sulfiredoxin_sf"/>
</dbReference>
<dbReference type="Proteomes" id="UP000282322">
    <property type="component" value="Unassembled WGS sequence"/>
</dbReference>
<dbReference type="OrthoDB" id="213951at2157"/>
<evidence type="ECO:0000313" key="2">
    <source>
        <dbReference type="EMBL" id="RRJ29677.1"/>
    </source>
</evidence>
<name>A0A3P3R8A3_9EURY</name>
<protein>
    <submittedName>
        <fullName evidence="2">Chromosome partitioning protein ParB</fullName>
    </submittedName>
</protein>
<organism evidence="2 3">
    <name type="scientific">Halocatena pleomorpha</name>
    <dbReference type="NCBI Taxonomy" id="1785090"/>
    <lineage>
        <taxon>Archaea</taxon>
        <taxon>Methanobacteriati</taxon>
        <taxon>Methanobacteriota</taxon>
        <taxon>Stenosarchaea group</taxon>
        <taxon>Halobacteria</taxon>
        <taxon>Halobacteriales</taxon>
        <taxon>Natronomonadaceae</taxon>
        <taxon>Halocatena</taxon>
    </lineage>
</organism>
<dbReference type="SMART" id="SM00470">
    <property type="entry name" value="ParB"/>
    <property type="match status" value="1"/>
</dbReference>
<dbReference type="EMBL" id="RRCH01000027">
    <property type="protein sequence ID" value="RRJ29677.1"/>
    <property type="molecule type" value="Genomic_DNA"/>
</dbReference>
<dbReference type="SUPFAM" id="SSF110849">
    <property type="entry name" value="ParB/Sulfiredoxin"/>
    <property type="match status" value="1"/>
</dbReference>
<dbReference type="InterPro" id="IPR003115">
    <property type="entry name" value="ParB_N"/>
</dbReference>
<gene>
    <name evidence="2" type="ORF">EIK79_12015</name>
</gene>
<dbReference type="Gene3D" id="3.90.1530.10">
    <property type="entry name" value="Conserved hypothetical protein from pyrococcus furiosus pfu- 392566-001, ParB domain"/>
    <property type="match status" value="1"/>
</dbReference>
<dbReference type="GO" id="GO:0005694">
    <property type="term" value="C:chromosome"/>
    <property type="evidence" value="ECO:0007669"/>
    <property type="project" value="TreeGrafter"/>
</dbReference>
<feature type="domain" description="ParB-like N-terminal" evidence="1">
    <location>
        <begin position="75"/>
        <end position="168"/>
    </location>
</feature>
<proteinExistence type="predicted"/>
<dbReference type="PANTHER" id="PTHR33375">
    <property type="entry name" value="CHROMOSOME-PARTITIONING PROTEIN PARB-RELATED"/>
    <property type="match status" value="1"/>
</dbReference>
<sequence>MGNPFVEDLNDIFRGARVRVTTASHTYEGWGGRWNYNDQAFLVYDAEREDGEHVGAVTITDPETVERLDSLPAITEVPTDSVSPSPYSVRRTDDPDHQQFVKITRERGHLLTYPTVRPVGASDHAYEIVAGHRRFHAARKAGLDTIAVRIMELDDWEAATRFVDEHIPVEGGDERDMYSQQEIDRAIARLREEWSDDRLQELTPLAPYLREMLAATRREAIRQGHVTNGRP</sequence>
<dbReference type="Pfam" id="PF02195">
    <property type="entry name" value="ParB_N"/>
    <property type="match status" value="1"/>
</dbReference>
<reference evidence="2 3" key="1">
    <citation type="submission" date="2018-11" db="EMBL/GenBank/DDBJ databases">
        <title>Taxonoimc description of Halomarina strain SPP-AMP-1.</title>
        <authorList>
            <person name="Pal Y."/>
            <person name="Srinivasana K."/>
            <person name="Verma A."/>
            <person name="Kumar P."/>
        </authorList>
    </citation>
    <scope>NUCLEOTIDE SEQUENCE [LARGE SCALE GENOMIC DNA]</scope>
    <source>
        <strain evidence="2 3">SPP-AMP-1</strain>
    </source>
</reference>
<accession>A0A3P3R8A3</accession>
<dbReference type="GO" id="GO:0007059">
    <property type="term" value="P:chromosome segregation"/>
    <property type="evidence" value="ECO:0007669"/>
    <property type="project" value="TreeGrafter"/>
</dbReference>
<evidence type="ECO:0000313" key="3">
    <source>
        <dbReference type="Proteomes" id="UP000282322"/>
    </source>
</evidence>
<dbReference type="PANTHER" id="PTHR33375:SF1">
    <property type="entry name" value="CHROMOSOME-PARTITIONING PROTEIN PARB-RELATED"/>
    <property type="match status" value="1"/>
</dbReference>
<dbReference type="GO" id="GO:0045881">
    <property type="term" value="P:positive regulation of sporulation resulting in formation of a cellular spore"/>
    <property type="evidence" value="ECO:0007669"/>
    <property type="project" value="TreeGrafter"/>
</dbReference>
<dbReference type="AlphaFoldDB" id="A0A3P3R8A3"/>
<keyword evidence="3" id="KW-1185">Reference proteome</keyword>
<comment type="caution">
    <text evidence="2">The sequence shown here is derived from an EMBL/GenBank/DDBJ whole genome shotgun (WGS) entry which is preliminary data.</text>
</comment>